<evidence type="ECO:0000313" key="5">
    <source>
        <dbReference type="Proteomes" id="UP000265431"/>
    </source>
</evidence>
<dbReference type="EMBL" id="QWGB01000007">
    <property type="protein sequence ID" value="RIJ22342.1"/>
    <property type="molecule type" value="Genomic_DNA"/>
</dbReference>
<gene>
    <name evidence="4" type="ORF">D1224_10895</name>
</gene>
<dbReference type="InterPro" id="IPR036737">
    <property type="entry name" value="OmpA-like_sf"/>
</dbReference>
<dbReference type="PANTHER" id="PTHR30329">
    <property type="entry name" value="STATOR ELEMENT OF FLAGELLAR MOTOR COMPLEX"/>
    <property type="match status" value="1"/>
</dbReference>
<keyword evidence="2" id="KW-1133">Transmembrane helix</keyword>
<dbReference type="PANTHER" id="PTHR30329:SF21">
    <property type="entry name" value="LIPOPROTEIN YIAD-RELATED"/>
    <property type="match status" value="1"/>
</dbReference>
<sequence length="257" mass="28702">MESSRRKRPSEEAESYFVSMTDMMVGLLFIFIIMLVYFAIDYQEMTAELSESQLEYQETVAALSSAQSTRTALLQALEQTLRERGVQVTIDTQTGVLRLPEEVLFAKGAWELAPTNLQKIETVAATMAEILPCYTYGASCAPQNRARHRVDAIFIEGHTDSDPMRGQMDNYDLSMRRAVNTFRALRVSAPLLETLRNGPDAEAQSILGVSGYGPDRPIDIGDTEDAKSRNRRIDLRFLMQTPGGNPENPSSLLEDLP</sequence>
<organism evidence="4 5">
    <name type="scientific">Henriciella barbarensis</name>
    <dbReference type="NCBI Taxonomy" id="86342"/>
    <lineage>
        <taxon>Bacteria</taxon>
        <taxon>Pseudomonadati</taxon>
        <taxon>Pseudomonadota</taxon>
        <taxon>Alphaproteobacteria</taxon>
        <taxon>Hyphomonadales</taxon>
        <taxon>Hyphomonadaceae</taxon>
        <taxon>Henriciella</taxon>
    </lineage>
</organism>
<name>A0A399QXW8_9PROT</name>
<dbReference type="SUPFAM" id="SSF103088">
    <property type="entry name" value="OmpA-like"/>
    <property type="match status" value="1"/>
</dbReference>
<keyword evidence="5" id="KW-1185">Reference proteome</keyword>
<dbReference type="GO" id="GO:0016020">
    <property type="term" value="C:membrane"/>
    <property type="evidence" value="ECO:0007669"/>
    <property type="project" value="UniProtKB-UniRule"/>
</dbReference>
<accession>A0A399QXW8</accession>
<proteinExistence type="predicted"/>
<protein>
    <submittedName>
        <fullName evidence="4">OmpA family protein</fullName>
    </submittedName>
</protein>
<keyword evidence="2" id="KW-0812">Transmembrane</keyword>
<dbReference type="OrthoDB" id="5525824at2"/>
<reference evidence="4 5" key="1">
    <citation type="submission" date="2018-08" db="EMBL/GenBank/DDBJ databases">
        <title>Henriciella mobilis sp. nov., isolated from seawater.</title>
        <authorList>
            <person name="Cheng H."/>
            <person name="Wu Y.-H."/>
            <person name="Xu X.-W."/>
            <person name="Guo L.-L."/>
        </authorList>
    </citation>
    <scope>NUCLEOTIDE SEQUENCE [LARGE SCALE GENOMIC DNA]</scope>
    <source>
        <strain evidence="4 5">CCUG66934</strain>
    </source>
</reference>
<dbReference type="Proteomes" id="UP000265431">
    <property type="component" value="Unassembled WGS sequence"/>
</dbReference>
<dbReference type="InterPro" id="IPR006665">
    <property type="entry name" value="OmpA-like"/>
</dbReference>
<feature type="domain" description="OmpA-like" evidence="3">
    <location>
        <begin position="92"/>
        <end position="241"/>
    </location>
</feature>
<comment type="caution">
    <text evidence="4">The sequence shown here is derived from an EMBL/GenBank/DDBJ whole genome shotgun (WGS) entry which is preliminary data.</text>
</comment>
<keyword evidence="1 2" id="KW-0472">Membrane</keyword>
<evidence type="ECO:0000313" key="4">
    <source>
        <dbReference type="EMBL" id="RIJ22342.1"/>
    </source>
</evidence>
<dbReference type="CDD" id="cd07185">
    <property type="entry name" value="OmpA_C-like"/>
    <property type="match status" value="1"/>
</dbReference>
<feature type="transmembrane region" description="Helical" evidence="2">
    <location>
        <begin position="21"/>
        <end position="40"/>
    </location>
</feature>
<dbReference type="InterPro" id="IPR050330">
    <property type="entry name" value="Bact_OuterMem_StrucFunc"/>
</dbReference>
<evidence type="ECO:0000256" key="1">
    <source>
        <dbReference type="PROSITE-ProRule" id="PRU00473"/>
    </source>
</evidence>
<dbReference type="AlphaFoldDB" id="A0A399QXW8"/>
<evidence type="ECO:0000256" key="2">
    <source>
        <dbReference type="SAM" id="Phobius"/>
    </source>
</evidence>
<dbReference type="Gene3D" id="3.30.1330.60">
    <property type="entry name" value="OmpA-like domain"/>
    <property type="match status" value="1"/>
</dbReference>
<evidence type="ECO:0000259" key="3">
    <source>
        <dbReference type="PROSITE" id="PS51123"/>
    </source>
</evidence>
<dbReference type="PROSITE" id="PS51123">
    <property type="entry name" value="OMPA_2"/>
    <property type="match status" value="1"/>
</dbReference>